<proteinExistence type="predicted"/>
<protein>
    <recommendedName>
        <fullName evidence="3">Chromo domain-containing protein</fullName>
    </recommendedName>
</protein>
<dbReference type="AlphaFoldDB" id="A0A225V028"/>
<reference evidence="2" key="1">
    <citation type="submission" date="2017-03" db="EMBL/GenBank/DDBJ databases">
        <title>Phytopthora megakarya and P. palmivora, two closely related causual agents of cacao black pod achieved similar genome size and gene model numbers by different mechanisms.</title>
        <authorList>
            <person name="Ali S."/>
            <person name="Shao J."/>
            <person name="Larry D.J."/>
            <person name="Kronmiller B."/>
            <person name="Shen D."/>
            <person name="Strem M.D."/>
            <person name="Melnick R.L."/>
            <person name="Guiltinan M.J."/>
            <person name="Tyler B.M."/>
            <person name="Meinhardt L.W."/>
            <person name="Bailey B.A."/>
        </authorList>
    </citation>
    <scope>NUCLEOTIDE SEQUENCE [LARGE SCALE GENOMIC DNA]</scope>
    <source>
        <strain evidence="2">zdho120</strain>
    </source>
</reference>
<comment type="caution">
    <text evidence="1">The sequence shown here is derived from an EMBL/GenBank/DDBJ whole genome shotgun (WGS) entry which is preliminary data.</text>
</comment>
<dbReference type="Proteomes" id="UP000198211">
    <property type="component" value="Unassembled WGS sequence"/>
</dbReference>
<dbReference type="EMBL" id="NBNE01009084">
    <property type="protein sequence ID" value="OWY98780.1"/>
    <property type="molecule type" value="Genomic_DNA"/>
</dbReference>
<dbReference type="OrthoDB" id="103374at2759"/>
<evidence type="ECO:0000313" key="1">
    <source>
        <dbReference type="EMBL" id="OWY98780.1"/>
    </source>
</evidence>
<evidence type="ECO:0008006" key="3">
    <source>
        <dbReference type="Google" id="ProtNLM"/>
    </source>
</evidence>
<organism evidence="1 2">
    <name type="scientific">Phytophthora megakarya</name>
    <dbReference type="NCBI Taxonomy" id="4795"/>
    <lineage>
        <taxon>Eukaryota</taxon>
        <taxon>Sar</taxon>
        <taxon>Stramenopiles</taxon>
        <taxon>Oomycota</taxon>
        <taxon>Peronosporomycetes</taxon>
        <taxon>Peronosporales</taxon>
        <taxon>Peronosporaceae</taxon>
        <taxon>Phytophthora</taxon>
    </lineage>
</organism>
<accession>A0A225V028</accession>
<gene>
    <name evidence="1" type="ORF">PHMEG_00030368</name>
</gene>
<sequence length="136" mass="15054">MHAVVHQEVILRKEKRRVAAANRSPHKDCGFSEGDYPSAGSQAAGALGWAFPRVCTLSHSFMITHLVTGDEYEVHGSRLKHYCDAELGATAEILEHVTTQGIVLGVRAIVDHRYDTSAKEWQLLVAWRGLEDSENS</sequence>
<evidence type="ECO:0000313" key="2">
    <source>
        <dbReference type="Proteomes" id="UP000198211"/>
    </source>
</evidence>
<name>A0A225V028_9STRA</name>
<keyword evidence="2" id="KW-1185">Reference proteome</keyword>